<keyword evidence="8" id="KW-0862">Zinc</keyword>
<comment type="function">
    <text evidence="12">Involved in 1,2-propanediol (1,2-PD) degradation by catalyzing the conversion of propanoyl-CoA to propanoyl-phosphate.</text>
</comment>
<keyword evidence="14" id="KW-1185">Reference proteome</keyword>
<evidence type="ECO:0000256" key="4">
    <source>
        <dbReference type="ARBA" id="ARBA00012206"/>
    </source>
</evidence>
<dbReference type="EMBL" id="LXEQ01000048">
    <property type="protein sequence ID" value="OAT26065.1"/>
    <property type="molecule type" value="Genomic_DNA"/>
</dbReference>
<dbReference type="EC" id="2.3.1.222" evidence="4 12"/>
<reference evidence="13 14" key="1">
    <citation type="submission" date="2016-04" db="EMBL/GenBank/DDBJ databases">
        <title>ATOL: Assembling a taxonomically balanced genome-scale reconstruction of the evolutionary history of the Enterobacteriaceae.</title>
        <authorList>
            <person name="Plunkett G.III."/>
            <person name="Neeno-Eckwall E.C."/>
            <person name="Glasner J.D."/>
            <person name="Perna N.T."/>
        </authorList>
    </citation>
    <scope>NUCLEOTIDE SEQUENCE [LARGE SCALE GENOMIC DNA]</scope>
    <source>
        <strain evidence="13 14">ATCC 51602</strain>
    </source>
</reference>
<evidence type="ECO:0000256" key="2">
    <source>
        <dbReference type="ARBA" id="ARBA00004836"/>
    </source>
</evidence>
<dbReference type="NCBIfam" id="NF011652">
    <property type="entry name" value="PRK15070.1"/>
    <property type="match status" value="1"/>
</dbReference>
<evidence type="ECO:0000256" key="10">
    <source>
        <dbReference type="ARBA" id="ARBA00024322"/>
    </source>
</evidence>
<evidence type="ECO:0000256" key="9">
    <source>
        <dbReference type="ARBA" id="ARBA00023315"/>
    </source>
</evidence>
<comment type="subcellular location">
    <subcellularLocation>
        <location evidence="10">Bacterial microcompartment</location>
    </subcellularLocation>
</comment>
<evidence type="ECO:0000256" key="3">
    <source>
        <dbReference type="ARBA" id="ARBA00007342"/>
    </source>
</evidence>
<keyword evidence="11" id="KW-1283">Bacterial microcompartment</keyword>
<comment type="cofactor">
    <cofactor evidence="1">
        <name>Zn(2+)</name>
        <dbReference type="ChEBI" id="CHEBI:29105"/>
    </cofactor>
</comment>
<evidence type="ECO:0000256" key="6">
    <source>
        <dbReference type="ARBA" id="ARBA00022679"/>
    </source>
</evidence>
<evidence type="ECO:0000256" key="1">
    <source>
        <dbReference type="ARBA" id="ARBA00001947"/>
    </source>
</evidence>
<evidence type="ECO:0000256" key="7">
    <source>
        <dbReference type="ARBA" id="ARBA00022723"/>
    </source>
</evidence>
<comment type="similarity">
    <text evidence="3 12">Belongs to the PduL family.</text>
</comment>
<evidence type="ECO:0000256" key="11">
    <source>
        <dbReference type="ARBA" id="ARBA00024446"/>
    </source>
</evidence>
<name>A0ABX2W5K1_9ENTR</name>
<comment type="caution">
    <text evidence="13">The sequence shown here is derived from an EMBL/GenBank/DDBJ whole genome shotgun (WGS) entry which is preliminary data.</text>
</comment>
<dbReference type="PANTHER" id="PTHR39453:SF1">
    <property type="entry name" value="PHOSPHATE PROPANOYLTRANSFERASE"/>
    <property type="match status" value="1"/>
</dbReference>
<dbReference type="RefSeq" id="WP_064546903.1">
    <property type="nucleotide sequence ID" value="NZ_LXEQ01000048.1"/>
</dbReference>
<dbReference type="Pfam" id="PF06130">
    <property type="entry name" value="PTAC"/>
    <property type="match status" value="1"/>
</dbReference>
<keyword evidence="7" id="KW-0479">Metal-binding</keyword>
<sequence length="218" mass="23821">MNDIQHQAEWLTRQIMQELAAGKNPAPLMIPVGVSNRHIHLCREDMDVLFGYGSTLTRMKAVKQPGQFAAEETVTLRTQKGDIPNVRVLGPLRNTTQIEISVADSFVLGVKAPVRMSGDLHDSPGIEIIGPKGHVAKPHGTIVAWRHIHISPQEAQLHGLRDGMEIDVQAEGLRAGVLGHVVVRVSADAVLELHIDVEEANGFGLRNGDLVYRINPTV</sequence>
<protein>
    <recommendedName>
        <fullName evidence="5 12">Phosphate propanoyltransferase</fullName>
        <ecNumber evidence="4 12">2.3.1.222</ecNumber>
    </recommendedName>
</protein>
<evidence type="ECO:0000313" key="14">
    <source>
        <dbReference type="Proteomes" id="UP000078407"/>
    </source>
</evidence>
<accession>A0ABX2W5K1</accession>
<comment type="pathway">
    <text evidence="2 12">Polyol metabolism; 1,2-propanediol degradation.</text>
</comment>
<dbReference type="InterPro" id="IPR008300">
    <property type="entry name" value="PTAC"/>
</dbReference>
<proteinExistence type="inferred from homology"/>
<organism evidence="13 14">
    <name type="scientific">Buttiauxella ferragutiae ATCC 51602</name>
    <dbReference type="NCBI Taxonomy" id="1354252"/>
    <lineage>
        <taxon>Bacteria</taxon>
        <taxon>Pseudomonadati</taxon>
        <taxon>Pseudomonadota</taxon>
        <taxon>Gammaproteobacteria</taxon>
        <taxon>Enterobacterales</taxon>
        <taxon>Enterobacteriaceae</taxon>
        <taxon>Buttiauxella</taxon>
    </lineage>
</organism>
<gene>
    <name evidence="13" type="ORF">M976_03357</name>
</gene>
<evidence type="ECO:0000256" key="12">
    <source>
        <dbReference type="PIRNR" id="PIRNR010130"/>
    </source>
</evidence>
<dbReference type="PIRSF" id="PIRSF010130">
    <property type="entry name" value="PduL"/>
    <property type="match status" value="1"/>
</dbReference>
<comment type="catalytic activity">
    <reaction evidence="12">
        <text>propanoyl-CoA + phosphate = propanoyl phosphate + CoA</text>
        <dbReference type="Rhea" id="RHEA:28046"/>
        <dbReference type="ChEBI" id="CHEBI:43474"/>
        <dbReference type="ChEBI" id="CHEBI:57287"/>
        <dbReference type="ChEBI" id="CHEBI:57392"/>
        <dbReference type="ChEBI" id="CHEBI:58933"/>
        <dbReference type="EC" id="2.3.1.222"/>
    </reaction>
</comment>
<evidence type="ECO:0000256" key="5">
    <source>
        <dbReference type="ARBA" id="ARBA00020837"/>
    </source>
</evidence>
<keyword evidence="6 12" id="KW-0808">Transferase</keyword>
<keyword evidence="9 12" id="KW-0012">Acyltransferase</keyword>
<dbReference type="GO" id="GO:0016746">
    <property type="term" value="F:acyltransferase activity"/>
    <property type="evidence" value="ECO:0007669"/>
    <property type="project" value="UniProtKB-KW"/>
</dbReference>
<evidence type="ECO:0000313" key="13">
    <source>
        <dbReference type="EMBL" id="OAT26065.1"/>
    </source>
</evidence>
<dbReference type="PANTHER" id="PTHR39453">
    <property type="entry name" value="PHOSPHATE PROPANOYLTRANSFERASE"/>
    <property type="match status" value="1"/>
</dbReference>
<dbReference type="Proteomes" id="UP000078407">
    <property type="component" value="Unassembled WGS sequence"/>
</dbReference>
<evidence type="ECO:0000256" key="8">
    <source>
        <dbReference type="ARBA" id="ARBA00022833"/>
    </source>
</evidence>